<sequence>MSKTNCTKRIIGSLLQLTYLNGIEDQTTSIPIDKILLDRTRDRINWAQEIIFMHLASRFQQHKIHSKLLKGVANIYKLHFHSIEMKDICIKSLIVAWMQANEI</sequence>
<organism evidence="1 2">
    <name type="scientific">Clunio marinus</name>
    <dbReference type="NCBI Taxonomy" id="568069"/>
    <lineage>
        <taxon>Eukaryota</taxon>
        <taxon>Metazoa</taxon>
        <taxon>Ecdysozoa</taxon>
        <taxon>Arthropoda</taxon>
        <taxon>Hexapoda</taxon>
        <taxon>Insecta</taxon>
        <taxon>Pterygota</taxon>
        <taxon>Neoptera</taxon>
        <taxon>Endopterygota</taxon>
        <taxon>Diptera</taxon>
        <taxon>Nematocera</taxon>
        <taxon>Chironomoidea</taxon>
        <taxon>Chironomidae</taxon>
        <taxon>Clunio</taxon>
    </lineage>
</organism>
<gene>
    <name evidence="1" type="ORF">CLUMA_CG011050</name>
</gene>
<protein>
    <submittedName>
        <fullName evidence="1">CLUMA_CG011050, isoform C</fullName>
    </submittedName>
</protein>
<dbReference type="OrthoDB" id="10255630at2759"/>
<evidence type="ECO:0000313" key="1">
    <source>
        <dbReference type="EMBL" id="CRK97667.1"/>
    </source>
</evidence>
<reference evidence="1 2" key="1">
    <citation type="submission" date="2015-04" db="EMBL/GenBank/DDBJ databases">
        <authorList>
            <person name="Syromyatnikov M.Y."/>
            <person name="Popov V.N."/>
        </authorList>
    </citation>
    <scope>NUCLEOTIDE SEQUENCE [LARGE SCALE GENOMIC DNA]</scope>
</reference>
<accession>A0A1J1IBT7</accession>
<proteinExistence type="predicted"/>
<evidence type="ECO:0000313" key="2">
    <source>
        <dbReference type="Proteomes" id="UP000183832"/>
    </source>
</evidence>
<dbReference type="Proteomes" id="UP000183832">
    <property type="component" value="Unassembled WGS sequence"/>
</dbReference>
<keyword evidence="2" id="KW-1185">Reference proteome</keyword>
<dbReference type="AlphaFoldDB" id="A0A1J1IBT7"/>
<name>A0A1J1IBT7_9DIPT</name>
<dbReference type="EMBL" id="CVRI01000047">
    <property type="protein sequence ID" value="CRK97667.1"/>
    <property type="molecule type" value="Genomic_DNA"/>
</dbReference>